<dbReference type="EMBL" id="JAOQKI010000009">
    <property type="protein sequence ID" value="MCU6717151.1"/>
    <property type="molecule type" value="Genomic_DNA"/>
</dbReference>
<proteinExistence type="predicted"/>
<keyword evidence="3" id="KW-1185">Reference proteome</keyword>
<name>A0ABT2SE21_9FIRM</name>
<evidence type="ECO:0000313" key="3">
    <source>
        <dbReference type="Proteomes" id="UP001209666"/>
    </source>
</evidence>
<gene>
    <name evidence="2" type="ORF">OCV43_07675</name>
</gene>
<dbReference type="RefSeq" id="WP_262623791.1">
    <property type="nucleotide sequence ID" value="NZ_JAOQKI010000009.1"/>
</dbReference>
<accession>A0ABT2SE21</accession>
<organism evidence="2 3">
    <name type="scientific">Roseburia amylophila</name>
    <dbReference type="NCBI Taxonomy" id="2981794"/>
    <lineage>
        <taxon>Bacteria</taxon>
        <taxon>Bacillati</taxon>
        <taxon>Bacillota</taxon>
        <taxon>Clostridia</taxon>
        <taxon>Lachnospirales</taxon>
        <taxon>Lachnospiraceae</taxon>
        <taxon>Roseburia</taxon>
    </lineage>
</organism>
<feature type="region of interest" description="Disordered" evidence="1">
    <location>
        <begin position="41"/>
        <end position="89"/>
    </location>
</feature>
<dbReference type="Proteomes" id="UP001209666">
    <property type="component" value="Unassembled WGS sequence"/>
</dbReference>
<reference evidence="2 3" key="1">
    <citation type="journal article" date="2021" name="ISME Commun">
        <title>Automated analysis of genomic sequences facilitates high-throughput and comprehensive description of bacteria.</title>
        <authorList>
            <person name="Hitch T.C.A."/>
        </authorList>
    </citation>
    <scope>NUCLEOTIDE SEQUENCE [LARGE SCALE GENOMIC DNA]</scope>
    <source>
        <strain evidence="2 3">Sanger_19</strain>
    </source>
</reference>
<feature type="compositionally biased region" description="Basic and acidic residues" evidence="1">
    <location>
        <begin position="42"/>
        <end position="73"/>
    </location>
</feature>
<evidence type="ECO:0000256" key="1">
    <source>
        <dbReference type="SAM" id="MobiDB-lite"/>
    </source>
</evidence>
<evidence type="ECO:0000313" key="2">
    <source>
        <dbReference type="EMBL" id="MCU6717151.1"/>
    </source>
</evidence>
<comment type="caution">
    <text evidence="2">The sequence shown here is derived from an EMBL/GenBank/DDBJ whole genome shotgun (WGS) entry which is preliminary data.</text>
</comment>
<protein>
    <submittedName>
        <fullName evidence="2">Uncharacterized protein</fullName>
    </submittedName>
</protein>
<sequence length="104" mass="12334">MDMSIRPVDMNGVIQRTQDVGTLKQHQDMKPMVDQQNIQIEVQREEYRQSEQVTRKDDSQMEEHRFDAKEEGKGQYQRQEQRKKKQKEDRVVIKGAIGGFDVKI</sequence>